<dbReference type="Proteomes" id="UP001558613">
    <property type="component" value="Unassembled WGS sequence"/>
</dbReference>
<sequence length="82" mass="9708">MLCKHLTVACKIYYETLCRNVRYNQRVNVAASPKTLARSRQRRKRLLEARQSVLAADEVDFWRGITVDMISDEESAEWITFW</sequence>
<reference evidence="1 2" key="1">
    <citation type="submission" date="2023-09" db="EMBL/GenBank/DDBJ databases">
        <authorList>
            <person name="Wang M."/>
        </authorList>
    </citation>
    <scope>NUCLEOTIDE SEQUENCE [LARGE SCALE GENOMIC DNA]</scope>
    <source>
        <strain evidence="1">GT-2023</strain>
        <tissue evidence="1">Liver</tissue>
    </source>
</reference>
<name>A0ABR3LBR7_9TELE</name>
<evidence type="ECO:0000313" key="2">
    <source>
        <dbReference type="Proteomes" id="UP001558613"/>
    </source>
</evidence>
<evidence type="ECO:0000313" key="1">
    <source>
        <dbReference type="EMBL" id="KAL1249416.1"/>
    </source>
</evidence>
<accession>A0ABR3LBR7</accession>
<gene>
    <name evidence="1" type="ORF">QQF64_020421</name>
</gene>
<protein>
    <submittedName>
        <fullName evidence="1">Uncharacterized protein</fullName>
    </submittedName>
</protein>
<organism evidence="1 2">
    <name type="scientific">Cirrhinus molitorella</name>
    <name type="common">mud carp</name>
    <dbReference type="NCBI Taxonomy" id="172907"/>
    <lineage>
        <taxon>Eukaryota</taxon>
        <taxon>Metazoa</taxon>
        <taxon>Chordata</taxon>
        <taxon>Craniata</taxon>
        <taxon>Vertebrata</taxon>
        <taxon>Euteleostomi</taxon>
        <taxon>Actinopterygii</taxon>
        <taxon>Neopterygii</taxon>
        <taxon>Teleostei</taxon>
        <taxon>Ostariophysi</taxon>
        <taxon>Cypriniformes</taxon>
        <taxon>Cyprinidae</taxon>
        <taxon>Labeoninae</taxon>
        <taxon>Labeonini</taxon>
        <taxon>Cirrhinus</taxon>
    </lineage>
</organism>
<proteinExistence type="predicted"/>
<keyword evidence="2" id="KW-1185">Reference proteome</keyword>
<comment type="caution">
    <text evidence="1">The sequence shown here is derived from an EMBL/GenBank/DDBJ whole genome shotgun (WGS) entry which is preliminary data.</text>
</comment>
<dbReference type="EMBL" id="JAYMGO010000023">
    <property type="protein sequence ID" value="KAL1249416.1"/>
    <property type="molecule type" value="Genomic_DNA"/>
</dbReference>